<dbReference type="InterPro" id="IPR051083">
    <property type="entry name" value="GrpII_Intron_Splice-Mob/Def"/>
</dbReference>
<dbReference type="Pfam" id="PF00078">
    <property type="entry name" value="RVT_1"/>
    <property type="match status" value="1"/>
</dbReference>
<dbReference type="PANTHER" id="PTHR34047:SF8">
    <property type="entry name" value="PROTEIN YKFC"/>
    <property type="match status" value="1"/>
</dbReference>
<sequence>MNTGELAWPDPDQAAWRVRQMQRKLHHWAVEDSDRCFDDVFNLVCHPDFLTVAWERVRGNKGARSAGVDRLAPASITGNAETVAFLGQVRGELKSRTFAPLPVRERLIPKPGSSKLRRLGIPTAMDRTVQASLLLVLEPIFEADFKPVSYGFRPRRRAQDAIAEIHTLGSRNYHWVFEADIAACFDELSHAAIMEQVRQRIIDKRVLALIKAFLKAGIMSGDGTVRDSDAGTPQGGGATRGRTFVSGCTEGGSIMSMV</sequence>
<dbReference type="AlphaFoldDB" id="A0A498PUT8"/>
<dbReference type="RefSeq" id="WP_342211453.1">
    <property type="nucleotide sequence ID" value="NZ_UPHP01000045.1"/>
</dbReference>
<proteinExistence type="predicted"/>
<dbReference type="Proteomes" id="UP000273307">
    <property type="component" value="Unassembled WGS sequence"/>
</dbReference>
<dbReference type="InterPro" id="IPR043502">
    <property type="entry name" value="DNA/RNA_pol_sf"/>
</dbReference>
<evidence type="ECO:0000256" key="1">
    <source>
        <dbReference type="SAM" id="MobiDB-lite"/>
    </source>
</evidence>
<dbReference type="InterPro" id="IPR000477">
    <property type="entry name" value="RT_dom"/>
</dbReference>
<dbReference type="EMBL" id="UPHP01000045">
    <property type="protein sequence ID" value="VBA37506.1"/>
    <property type="molecule type" value="Genomic_DNA"/>
</dbReference>
<dbReference type="PANTHER" id="PTHR34047">
    <property type="entry name" value="NUCLEAR INTRON MATURASE 1, MITOCHONDRIAL-RELATED"/>
    <property type="match status" value="1"/>
</dbReference>
<protein>
    <submittedName>
        <fullName evidence="3">Group II intron-encoded protein LtrA</fullName>
    </submittedName>
</protein>
<evidence type="ECO:0000313" key="3">
    <source>
        <dbReference type="EMBL" id="VBA37506.1"/>
    </source>
</evidence>
<organism evidence="3 4">
    <name type="scientific">Mycobacterium attenuatum</name>
    <dbReference type="NCBI Taxonomy" id="2341086"/>
    <lineage>
        <taxon>Bacteria</taxon>
        <taxon>Bacillati</taxon>
        <taxon>Actinomycetota</taxon>
        <taxon>Actinomycetes</taxon>
        <taxon>Mycobacteriales</taxon>
        <taxon>Mycobacteriaceae</taxon>
        <taxon>Mycobacterium</taxon>
    </lineage>
</organism>
<evidence type="ECO:0000259" key="2">
    <source>
        <dbReference type="PROSITE" id="PS50878"/>
    </source>
</evidence>
<keyword evidence="4" id="KW-1185">Reference proteome</keyword>
<name>A0A498PUT8_9MYCO</name>
<dbReference type="CDD" id="cd01651">
    <property type="entry name" value="RT_G2_intron"/>
    <property type="match status" value="1"/>
</dbReference>
<dbReference type="SUPFAM" id="SSF56672">
    <property type="entry name" value="DNA/RNA polymerases"/>
    <property type="match status" value="1"/>
</dbReference>
<feature type="domain" description="Reverse transcriptase" evidence="2">
    <location>
        <begin position="89"/>
        <end position="258"/>
    </location>
</feature>
<reference evidence="3 4" key="1">
    <citation type="submission" date="2018-09" db="EMBL/GenBank/DDBJ databases">
        <authorList>
            <person name="Tagini F."/>
        </authorList>
    </citation>
    <scope>NUCLEOTIDE SEQUENCE [LARGE SCALE GENOMIC DNA]</scope>
    <source>
        <strain evidence="3 4">MK136</strain>
    </source>
</reference>
<gene>
    <name evidence="3" type="primary">ltrA_1</name>
    <name evidence="3" type="ORF">LAUMK136_01962</name>
</gene>
<evidence type="ECO:0000313" key="4">
    <source>
        <dbReference type="Proteomes" id="UP000273307"/>
    </source>
</evidence>
<dbReference type="PROSITE" id="PS50878">
    <property type="entry name" value="RT_POL"/>
    <property type="match status" value="1"/>
</dbReference>
<accession>A0A498PUT8</accession>
<feature type="region of interest" description="Disordered" evidence="1">
    <location>
        <begin position="224"/>
        <end position="243"/>
    </location>
</feature>